<reference evidence="2 3" key="1">
    <citation type="submission" date="2016-04" db="EMBL/GenBank/DDBJ databases">
        <title>Complete genome sequence of natural rubber-degrading, novel Gram-negative bacterium, Rhizobacter gummiphilus strain NS21.</title>
        <authorList>
            <person name="Tabata M."/>
            <person name="Kasai D."/>
            <person name="Fukuda M."/>
        </authorList>
    </citation>
    <scope>NUCLEOTIDE SEQUENCE [LARGE SCALE GENOMIC DNA]</scope>
    <source>
        <strain evidence="2 3">NS21</strain>
    </source>
</reference>
<evidence type="ECO:0000313" key="3">
    <source>
        <dbReference type="Proteomes" id="UP000193427"/>
    </source>
</evidence>
<gene>
    <name evidence="2" type="ORF">A4W93_00520</name>
</gene>
<dbReference type="SMART" id="SM00871">
    <property type="entry name" value="AraC_E_bind"/>
    <property type="match status" value="1"/>
</dbReference>
<feature type="domain" description="AraC effector-binding" evidence="1">
    <location>
        <begin position="10"/>
        <end position="151"/>
    </location>
</feature>
<proteinExistence type="predicted"/>
<dbReference type="InterPro" id="IPR010499">
    <property type="entry name" value="AraC_E-bd"/>
</dbReference>
<dbReference type="KEGG" id="rgu:A4W93_00520"/>
<dbReference type="InterPro" id="IPR029442">
    <property type="entry name" value="GyrI-like"/>
</dbReference>
<dbReference type="Gene3D" id="3.20.80.10">
    <property type="entry name" value="Regulatory factor, effector binding domain"/>
    <property type="match status" value="1"/>
</dbReference>
<dbReference type="EMBL" id="CP015118">
    <property type="protein sequence ID" value="ARN18522.1"/>
    <property type="molecule type" value="Genomic_DNA"/>
</dbReference>
<dbReference type="Proteomes" id="UP000193427">
    <property type="component" value="Chromosome"/>
</dbReference>
<dbReference type="SUPFAM" id="SSF55136">
    <property type="entry name" value="Probable bacterial effector-binding domain"/>
    <property type="match status" value="1"/>
</dbReference>
<evidence type="ECO:0000259" key="1">
    <source>
        <dbReference type="SMART" id="SM00871"/>
    </source>
</evidence>
<keyword evidence="3" id="KW-1185">Reference proteome</keyword>
<dbReference type="AlphaFoldDB" id="A0A1W6L2M1"/>
<dbReference type="OrthoDB" id="795001at2"/>
<name>A0A1W6L2M1_9BURK</name>
<protein>
    <recommendedName>
        <fullName evidence="1">AraC effector-binding domain-containing protein</fullName>
    </recommendedName>
</protein>
<dbReference type="RefSeq" id="WP_085748755.1">
    <property type="nucleotide sequence ID" value="NZ_BSPR01000010.1"/>
</dbReference>
<sequence length="169" mass="18745">MSTTAATTITTPRLETRPARPCVVIRNRVTMAQLPTDLPPLHGELARWLGARGLAPSGPPFFRYAVIDMDDLMTIDVGFPVAKAVEGDGRVLADTIAAGSYLVAIYHGHPQGLMRATGEFLDWAGAHGIVWDKQPEGRGEAWRSRIEWYLDDNRPDMNTWDTELAFLTR</sequence>
<dbReference type="InterPro" id="IPR011256">
    <property type="entry name" value="Reg_factor_effector_dom_sf"/>
</dbReference>
<accession>A0A1W6L2M1</accession>
<dbReference type="STRING" id="946333.A4W93_00520"/>
<evidence type="ECO:0000313" key="2">
    <source>
        <dbReference type="EMBL" id="ARN18522.1"/>
    </source>
</evidence>
<organism evidence="2 3">
    <name type="scientific">Piscinibacter gummiphilus</name>
    <dbReference type="NCBI Taxonomy" id="946333"/>
    <lineage>
        <taxon>Bacteria</taxon>
        <taxon>Pseudomonadati</taxon>
        <taxon>Pseudomonadota</taxon>
        <taxon>Betaproteobacteria</taxon>
        <taxon>Burkholderiales</taxon>
        <taxon>Sphaerotilaceae</taxon>
        <taxon>Piscinibacter</taxon>
    </lineage>
</organism>
<dbReference type="Pfam" id="PF06445">
    <property type="entry name" value="GyrI-like"/>
    <property type="match status" value="1"/>
</dbReference>